<dbReference type="InterPro" id="IPR036291">
    <property type="entry name" value="NAD(P)-bd_dom_sf"/>
</dbReference>
<keyword evidence="3" id="KW-1185">Reference proteome</keyword>
<proteinExistence type="predicted"/>
<dbReference type="Pfam" id="PF02080">
    <property type="entry name" value="TrkA_C"/>
    <property type="match status" value="1"/>
</dbReference>
<dbReference type="EMBL" id="JABUFE010000003">
    <property type="protein sequence ID" value="NSX54441.1"/>
    <property type="molecule type" value="Genomic_DNA"/>
</dbReference>
<dbReference type="SUPFAM" id="SSF116726">
    <property type="entry name" value="TrkA C-terminal domain-like"/>
    <property type="match status" value="1"/>
</dbReference>
<dbReference type="Pfam" id="PF02254">
    <property type="entry name" value="TrkA_N"/>
    <property type="match status" value="1"/>
</dbReference>
<dbReference type="PROSITE" id="PS51201">
    <property type="entry name" value="RCK_N"/>
    <property type="match status" value="1"/>
</dbReference>
<dbReference type="InterPro" id="IPR050721">
    <property type="entry name" value="Trk_Ktr_HKT_K-transport"/>
</dbReference>
<organism evidence="2 3">
    <name type="scientific">Parasulfitobacter algicola</name>
    <dbReference type="NCBI Taxonomy" id="2614809"/>
    <lineage>
        <taxon>Bacteria</taxon>
        <taxon>Pseudomonadati</taxon>
        <taxon>Pseudomonadota</taxon>
        <taxon>Alphaproteobacteria</taxon>
        <taxon>Rhodobacterales</taxon>
        <taxon>Roseobacteraceae</taxon>
        <taxon>Parasulfitobacter</taxon>
    </lineage>
</organism>
<evidence type="ECO:0000259" key="1">
    <source>
        <dbReference type="PROSITE" id="PS51201"/>
    </source>
</evidence>
<dbReference type="InterPro" id="IPR003148">
    <property type="entry name" value="RCK_N"/>
</dbReference>
<accession>A0ABX2IVY6</accession>
<dbReference type="PANTHER" id="PTHR43833">
    <property type="entry name" value="POTASSIUM CHANNEL PROTEIN 2-RELATED-RELATED"/>
    <property type="match status" value="1"/>
</dbReference>
<protein>
    <submittedName>
        <fullName evidence="2">TrkA family potassium uptake protein</fullName>
    </submittedName>
</protein>
<dbReference type="Gene3D" id="3.40.50.720">
    <property type="entry name" value="NAD(P)-binding Rossmann-like Domain"/>
    <property type="match status" value="1"/>
</dbReference>
<dbReference type="InterPro" id="IPR006037">
    <property type="entry name" value="RCK_C"/>
</dbReference>
<dbReference type="Proteomes" id="UP000777935">
    <property type="component" value="Unassembled WGS sequence"/>
</dbReference>
<dbReference type="SUPFAM" id="SSF51735">
    <property type="entry name" value="NAD(P)-binding Rossmann-fold domains"/>
    <property type="match status" value="1"/>
</dbReference>
<name>A0ABX2IVY6_9RHOB</name>
<sequence length="221" mass="24272">MAKLKPRNFAVIGLGTFGTTVAEELARFGNYVVGIDRDEKAVNRLADTLSQAVIADGKDEDALKELGIGDFDVVIIAMGQDLEGSIVSAITVKMTGVKEVWAKAVSKMHHRILSKIGVDRVIHPEKEMGQHIAQMLHNPLVRDYVSLGNGFHVVNIVVPERLAGKSLDQLDLHAKFELRCVGVMKGSEYKGSDYASCDLEEGDRLLILGERSNLRRFTDSI</sequence>
<dbReference type="InterPro" id="IPR036721">
    <property type="entry name" value="RCK_C_sf"/>
</dbReference>
<gene>
    <name evidence="2" type="ORF">HRQ87_06460</name>
</gene>
<comment type="caution">
    <text evidence="2">The sequence shown here is derived from an EMBL/GenBank/DDBJ whole genome shotgun (WGS) entry which is preliminary data.</text>
</comment>
<dbReference type="RefSeq" id="WP_174136490.1">
    <property type="nucleotide sequence ID" value="NZ_JABUFE010000003.1"/>
</dbReference>
<feature type="domain" description="RCK N-terminal" evidence="1">
    <location>
        <begin position="6"/>
        <end position="122"/>
    </location>
</feature>
<evidence type="ECO:0000313" key="2">
    <source>
        <dbReference type="EMBL" id="NSX54441.1"/>
    </source>
</evidence>
<dbReference type="PANTHER" id="PTHR43833:SF7">
    <property type="entry name" value="KTR SYSTEM POTASSIUM UPTAKE PROTEIN C"/>
    <property type="match status" value="1"/>
</dbReference>
<reference evidence="2 3" key="1">
    <citation type="submission" date="2020-06" db="EMBL/GenBank/DDBJ databases">
        <title>Sulfitobacter algicola sp. nov., isolated from green algae.</title>
        <authorList>
            <person name="Wang C."/>
        </authorList>
    </citation>
    <scope>NUCLEOTIDE SEQUENCE [LARGE SCALE GENOMIC DNA]</scope>
    <source>
        <strain evidence="2 3">1151</strain>
    </source>
</reference>
<evidence type="ECO:0000313" key="3">
    <source>
        <dbReference type="Proteomes" id="UP000777935"/>
    </source>
</evidence>
<dbReference type="Gene3D" id="3.30.70.1450">
    <property type="entry name" value="Regulator of K+ conductance, C-terminal domain"/>
    <property type="match status" value="1"/>
</dbReference>